<keyword evidence="5" id="KW-1185">Reference proteome</keyword>
<evidence type="ECO:0000259" key="3">
    <source>
        <dbReference type="PROSITE" id="PS51494"/>
    </source>
</evidence>
<dbReference type="HOGENOM" id="CLU_035713_1_0_9"/>
<dbReference type="GO" id="GO:0016787">
    <property type="term" value="F:hydrolase activity"/>
    <property type="evidence" value="ECO:0007669"/>
    <property type="project" value="UniProtKB-KW"/>
</dbReference>
<dbReference type="PATRIC" id="fig|29343.3.peg.1034"/>
<dbReference type="SUPFAM" id="SSF50156">
    <property type="entry name" value="PDZ domain-like"/>
    <property type="match status" value="1"/>
</dbReference>
<evidence type="ECO:0000313" key="4">
    <source>
        <dbReference type="EMBL" id="CDZ24098.1"/>
    </source>
</evidence>
<keyword evidence="1" id="KW-0472">Membrane</keyword>
<feature type="transmembrane region" description="Helical" evidence="1">
    <location>
        <begin position="12"/>
        <end position="35"/>
    </location>
</feature>
<reference evidence="5" key="1">
    <citation type="submission" date="2014-07" db="EMBL/GenBank/DDBJ databases">
        <authorList>
            <person name="Wibberg D."/>
        </authorList>
    </citation>
    <scope>NUCLEOTIDE SEQUENCE [LARGE SCALE GENOMIC DNA]</scope>
    <source>
        <strain evidence="5">DG5</strain>
    </source>
</reference>
<dbReference type="STRING" id="29343.CCDG5_0981"/>
<proteinExistence type="predicted"/>
<dbReference type="EMBL" id="LM995447">
    <property type="protein sequence ID" value="CDZ24098.1"/>
    <property type="molecule type" value="Genomic_DNA"/>
</dbReference>
<evidence type="ECO:0000313" key="5">
    <source>
        <dbReference type="Proteomes" id="UP000032431"/>
    </source>
</evidence>
<keyword evidence="1" id="KW-1133">Transmembrane helix</keyword>
<dbReference type="OrthoDB" id="9765242at2"/>
<accession>A0A078KNN6</accession>
<gene>
    <name evidence="4" type="ORF">CCDG5_0981</name>
</gene>
<dbReference type="EC" id="3.4.21.116" evidence="4"/>
<dbReference type="PROSITE" id="PS51494">
    <property type="entry name" value="SPOIVB"/>
    <property type="match status" value="1"/>
</dbReference>
<dbReference type="SMART" id="SM00228">
    <property type="entry name" value="PDZ"/>
    <property type="match status" value="1"/>
</dbReference>
<dbReference type="InterPro" id="IPR014219">
    <property type="entry name" value="SpoIVB"/>
</dbReference>
<sequence>MSDKTRKFFNRLIKISAATIGTIALSVLSTGLIIAREIPDSFSIVEGEKLSFNNKFPIKAELTGSKYVLANNISKAGKHYSDELMFLGSVPIKNIKVSVVKQVSVVPSGETFGVKFYTAGVVVVGMTDVDTAEGAKNPAYEAGIRKGDVILAINGKSVTSNSEVSALFSASNGKSITVSLKRGNVGFSVTFKPALSVSTNSYKAGLWVRDSTAGIGTITYYNPSNYSFAGLGHGICDVDTGKIMPLLTGDVVKVNMTGIVKGTSGQPGELLGVLSDTVWGNLCMNNKTGVYGFLNSVNVGKLVPVAMKQEVTEGPAEIIATIDNSGPKKYSVEIEKIHFNDDSPTKNMIIKVTDKNLLKATGGIVQGMSGCPIIQKGRLVGAVTHVFVNDPQRGYGIFAENMINSSKVLEKSQQKDVS</sequence>
<name>A0A078KNN6_9FIRM</name>
<dbReference type="InterPro" id="IPR036034">
    <property type="entry name" value="PDZ_sf"/>
</dbReference>
<keyword evidence="1" id="KW-0812">Transmembrane</keyword>
<dbReference type="Gene3D" id="2.30.42.10">
    <property type="match status" value="1"/>
</dbReference>
<keyword evidence="4" id="KW-0378">Hydrolase</keyword>
<dbReference type="Pfam" id="PF05580">
    <property type="entry name" value="Peptidase_S55"/>
    <property type="match status" value="1"/>
</dbReference>
<dbReference type="InterPro" id="IPR041489">
    <property type="entry name" value="PDZ_6"/>
</dbReference>
<dbReference type="Proteomes" id="UP000032431">
    <property type="component" value="Chromosome I"/>
</dbReference>
<dbReference type="AlphaFoldDB" id="A0A078KNN6"/>
<dbReference type="InterPro" id="IPR008763">
    <property type="entry name" value="Peptidase_S55"/>
</dbReference>
<organism evidence="4 5">
    <name type="scientific">[Clostridium] cellulosi</name>
    <dbReference type="NCBI Taxonomy" id="29343"/>
    <lineage>
        <taxon>Bacteria</taxon>
        <taxon>Bacillati</taxon>
        <taxon>Bacillota</taxon>
        <taxon>Clostridia</taxon>
        <taxon>Eubacteriales</taxon>
        <taxon>Oscillospiraceae</taxon>
        <taxon>Oscillospiraceae incertae sedis</taxon>
    </lineage>
</organism>
<dbReference type="NCBIfam" id="TIGR02860">
    <property type="entry name" value="spore_IV_B"/>
    <property type="match status" value="1"/>
</dbReference>
<evidence type="ECO:0000259" key="2">
    <source>
        <dbReference type="PROSITE" id="PS50106"/>
    </source>
</evidence>
<dbReference type="Pfam" id="PF17820">
    <property type="entry name" value="PDZ_6"/>
    <property type="match status" value="1"/>
</dbReference>
<dbReference type="InterPro" id="IPR001478">
    <property type="entry name" value="PDZ"/>
</dbReference>
<feature type="domain" description="Peptidase S55" evidence="3">
    <location>
        <begin position="185"/>
        <end position="418"/>
    </location>
</feature>
<protein>
    <submittedName>
        <fullName evidence="4">Stage IV sporulation protein B</fullName>
        <ecNumber evidence="4">3.4.21.116</ecNumber>
    </submittedName>
</protein>
<feature type="domain" description="PDZ" evidence="2">
    <location>
        <begin position="100"/>
        <end position="182"/>
    </location>
</feature>
<dbReference type="PROSITE" id="PS50106">
    <property type="entry name" value="PDZ"/>
    <property type="match status" value="1"/>
</dbReference>
<dbReference type="KEGG" id="ccel:CCDG5_0981"/>
<evidence type="ECO:0000256" key="1">
    <source>
        <dbReference type="SAM" id="Phobius"/>
    </source>
</evidence>